<dbReference type="PANTHER" id="PTHR48207">
    <property type="entry name" value="SUCCINATE--HYDROXYMETHYLGLUTARATE COA-TRANSFERASE"/>
    <property type="match status" value="1"/>
</dbReference>
<sequence>MTPLNGIKVLDLSRILAGPWATQTLADYGADVWKIERPNAGDDTRKWGPPFLQDEQGNDTEEAAYYLAANRGKHSITVDITKTEGQQLLYKLAEKADIVVENYKVGGLQKYGLDYKSLNKINPKLIYCSITGFGQTGPDSHRAGYDAMIQAMGGLMSLTGVPESEPGAGPQKVGVAVVDIMTGMYAVSGILAALHHRNNTGEGQHIDLALLDTQVSWLANQGMNYLVGGQVPQAQGTAHPNIVPYQAFATKDGHIMLAVGNDSQFQRCAQLLNLAELAKDPRFATNQSRVQNRELLIPLVSQALLSENLDYWLNTFNQAGVPCGPINTLDRVYNEPQVKHRNMVFELQHSQAGTIKQVANPVKFSKTPQQYSKAPPTLGEDTIKILAEQLELTPEQLEKLRASQVI</sequence>
<dbReference type="SUPFAM" id="SSF89796">
    <property type="entry name" value="CoA-transferase family III (CaiB/BaiF)"/>
    <property type="match status" value="1"/>
</dbReference>
<dbReference type="PANTHER" id="PTHR48207:SF3">
    <property type="entry name" value="SUCCINATE--HYDROXYMETHYLGLUTARATE COA-TRANSFERASE"/>
    <property type="match status" value="1"/>
</dbReference>
<accession>A0ABY9TTL3</accession>
<dbReference type="Pfam" id="PF02515">
    <property type="entry name" value="CoA_transf_3"/>
    <property type="match status" value="1"/>
</dbReference>
<protein>
    <submittedName>
        <fullName evidence="2">CaiB/BaiF CoA-transferase family protein</fullName>
    </submittedName>
</protein>
<name>A0ABY9TTL3_9GAMM</name>
<dbReference type="Proteomes" id="UP001258994">
    <property type="component" value="Chromosome"/>
</dbReference>
<dbReference type="Gene3D" id="3.40.50.10540">
    <property type="entry name" value="Crotonobetainyl-coa:carnitine coa-transferase, domain 1"/>
    <property type="match status" value="1"/>
</dbReference>
<evidence type="ECO:0000313" key="2">
    <source>
        <dbReference type="EMBL" id="WNC72137.1"/>
    </source>
</evidence>
<dbReference type="InterPro" id="IPR003673">
    <property type="entry name" value="CoA-Trfase_fam_III"/>
</dbReference>
<dbReference type="RefSeq" id="WP_348391257.1">
    <property type="nucleotide sequence ID" value="NZ_CP134145.1"/>
</dbReference>
<dbReference type="EMBL" id="CP134145">
    <property type="protein sequence ID" value="WNC72137.1"/>
    <property type="molecule type" value="Genomic_DNA"/>
</dbReference>
<evidence type="ECO:0000256" key="1">
    <source>
        <dbReference type="ARBA" id="ARBA00022679"/>
    </source>
</evidence>
<keyword evidence="1" id="KW-0808">Transferase</keyword>
<reference evidence="3" key="1">
    <citation type="submission" date="2023-09" db="EMBL/GenBank/DDBJ databases">
        <authorList>
            <person name="Li S."/>
            <person name="Li X."/>
            <person name="Zhang C."/>
            <person name="Zhao Z."/>
        </authorList>
    </citation>
    <scope>NUCLEOTIDE SEQUENCE [LARGE SCALE GENOMIC DNA]</scope>
    <source>
        <strain evidence="3">SQ149</strain>
    </source>
</reference>
<organism evidence="2 3">
    <name type="scientific">Thalassotalea psychrophila</name>
    <dbReference type="NCBI Taxonomy" id="3065647"/>
    <lineage>
        <taxon>Bacteria</taxon>
        <taxon>Pseudomonadati</taxon>
        <taxon>Pseudomonadota</taxon>
        <taxon>Gammaproteobacteria</taxon>
        <taxon>Alteromonadales</taxon>
        <taxon>Colwelliaceae</taxon>
        <taxon>Thalassotalea</taxon>
    </lineage>
</organism>
<dbReference type="InterPro" id="IPR050483">
    <property type="entry name" value="CoA-transferase_III_domain"/>
</dbReference>
<proteinExistence type="predicted"/>
<gene>
    <name evidence="2" type="ORF">RGQ13_18755</name>
</gene>
<dbReference type="InterPro" id="IPR023606">
    <property type="entry name" value="CoA-Trfase_III_dom_1_sf"/>
</dbReference>
<dbReference type="InterPro" id="IPR044855">
    <property type="entry name" value="CoA-Trfase_III_dom3_sf"/>
</dbReference>
<evidence type="ECO:0000313" key="3">
    <source>
        <dbReference type="Proteomes" id="UP001258994"/>
    </source>
</evidence>
<dbReference type="Gene3D" id="3.30.1540.10">
    <property type="entry name" value="formyl-coa transferase, domain 3"/>
    <property type="match status" value="1"/>
</dbReference>
<keyword evidence="3" id="KW-1185">Reference proteome</keyword>